<name>A0A7W0DRB4_9ACTN</name>
<sequence length="151" mass="17529">MVSRMFRIETEVDRQRRDLLRSRLRDTNTEASPVLRELRGTQLDREVPLQLWALDESGELAAGLDAHTWGRWLHVNLLWVDARHRGTGLGSQLLTAAERTAREERDCVNSRVWTWDFQAPDFDRKYGYEVVCAIPDYPAGITEYTLTKRIG</sequence>
<evidence type="ECO:0000259" key="1">
    <source>
        <dbReference type="PROSITE" id="PS51186"/>
    </source>
</evidence>
<dbReference type="InterPro" id="IPR000182">
    <property type="entry name" value="GNAT_dom"/>
</dbReference>
<dbReference type="Proteomes" id="UP000545761">
    <property type="component" value="Unassembled WGS sequence"/>
</dbReference>
<comment type="caution">
    <text evidence="2">The sequence shown here is derived from an EMBL/GenBank/DDBJ whole genome shotgun (WGS) entry which is preliminary data.</text>
</comment>
<evidence type="ECO:0000313" key="2">
    <source>
        <dbReference type="EMBL" id="MBA2949838.1"/>
    </source>
</evidence>
<dbReference type="AlphaFoldDB" id="A0A7W0DRB4"/>
<dbReference type="PROSITE" id="PS51186">
    <property type="entry name" value="GNAT"/>
    <property type="match status" value="1"/>
</dbReference>
<dbReference type="Gene3D" id="3.40.630.30">
    <property type="match status" value="1"/>
</dbReference>
<reference evidence="2 3" key="1">
    <citation type="submission" date="2020-07" db="EMBL/GenBank/DDBJ databases">
        <title>Streptomyces isolated from Indian soil.</title>
        <authorList>
            <person name="Mandal S."/>
            <person name="Maiti P.K."/>
        </authorList>
    </citation>
    <scope>NUCLEOTIDE SEQUENCE [LARGE SCALE GENOMIC DNA]</scope>
    <source>
        <strain evidence="2 3">PSKA28</strain>
    </source>
</reference>
<evidence type="ECO:0000313" key="3">
    <source>
        <dbReference type="Proteomes" id="UP000545761"/>
    </source>
</evidence>
<dbReference type="RefSeq" id="WP_181660853.1">
    <property type="nucleotide sequence ID" value="NZ_JACEHE010000022.1"/>
</dbReference>
<organism evidence="2 3">
    <name type="scientific">Streptomyces himalayensis subsp. himalayensis</name>
    <dbReference type="NCBI Taxonomy" id="2756131"/>
    <lineage>
        <taxon>Bacteria</taxon>
        <taxon>Bacillati</taxon>
        <taxon>Actinomycetota</taxon>
        <taxon>Actinomycetes</taxon>
        <taxon>Kitasatosporales</taxon>
        <taxon>Streptomycetaceae</taxon>
        <taxon>Streptomyces</taxon>
        <taxon>Streptomyces himalayensis</taxon>
    </lineage>
</organism>
<dbReference type="SUPFAM" id="SSF55729">
    <property type="entry name" value="Acyl-CoA N-acyltransferases (Nat)"/>
    <property type="match status" value="1"/>
</dbReference>
<feature type="domain" description="N-acetyltransferase" evidence="1">
    <location>
        <begin position="4"/>
        <end position="151"/>
    </location>
</feature>
<keyword evidence="2" id="KW-0808">Transferase</keyword>
<dbReference type="InterPro" id="IPR016181">
    <property type="entry name" value="Acyl_CoA_acyltransferase"/>
</dbReference>
<dbReference type="GO" id="GO:0016747">
    <property type="term" value="F:acyltransferase activity, transferring groups other than amino-acyl groups"/>
    <property type="evidence" value="ECO:0007669"/>
    <property type="project" value="InterPro"/>
</dbReference>
<dbReference type="CDD" id="cd04301">
    <property type="entry name" value="NAT_SF"/>
    <property type="match status" value="1"/>
</dbReference>
<gene>
    <name evidence="2" type="ORF">H1D24_29520</name>
</gene>
<accession>A0A7W0DRB4</accession>
<protein>
    <submittedName>
        <fullName evidence="2">GNAT family N-acetyltransferase</fullName>
    </submittedName>
</protein>
<proteinExistence type="predicted"/>
<dbReference type="Pfam" id="PF00583">
    <property type="entry name" value="Acetyltransf_1"/>
    <property type="match status" value="1"/>
</dbReference>
<dbReference type="EMBL" id="JACEHE010000022">
    <property type="protein sequence ID" value="MBA2949838.1"/>
    <property type="molecule type" value="Genomic_DNA"/>
</dbReference>